<feature type="compositionally biased region" description="Low complexity" evidence="3">
    <location>
        <begin position="2436"/>
        <end position="2449"/>
    </location>
</feature>
<feature type="compositionally biased region" description="Polar residues" evidence="3">
    <location>
        <begin position="1039"/>
        <end position="1054"/>
    </location>
</feature>
<feature type="compositionally biased region" description="Low complexity" evidence="3">
    <location>
        <begin position="172"/>
        <end position="186"/>
    </location>
</feature>
<evidence type="ECO:0000313" key="6">
    <source>
        <dbReference type="RefSeq" id="XP_058983334.1"/>
    </source>
</evidence>
<feature type="region of interest" description="Disordered" evidence="3">
    <location>
        <begin position="245"/>
        <end position="278"/>
    </location>
</feature>
<keyword evidence="2" id="KW-0175">Coiled coil</keyword>
<dbReference type="PANTHER" id="PTHR12877">
    <property type="entry name" value="RHO GUANINE NUCLEOTIDE EXCHANGE FACTOR"/>
    <property type="match status" value="1"/>
</dbReference>
<dbReference type="InterPro" id="IPR035899">
    <property type="entry name" value="DBL_dom_sf"/>
</dbReference>
<evidence type="ECO:0000256" key="2">
    <source>
        <dbReference type="SAM" id="Coils"/>
    </source>
</evidence>
<feature type="region of interest" description="Disordered" evidence="3">
    <location>
        <begin position="984"/>
        <end position="1054"/>
    </location>
</feature>
<feature type="compositionally biased region" description="Low complexity" evidence="3">
    <location>
        <begin position="262"/>
        <end position="276"/>
    </location>
</feature>
<feature type="compositionally biased region" description="Low complexity" evidence="3">
    <location>
        <begin position="1081"/>
        <end position="1095"/>
    </location>
</feature>
<feature type="compositionally biased region" description="Low complexity" evidence="3">
    <location>
        <begin position="2501"/>
        <end position="2519"/>
    </location>
</feature>
<feature type="compositionally biased region" description="Low complexity" evidence="3">
    <location>
        <begin position="474"/>
        <end position="487"/>
    </location>
</feature>
<dbReference type="InterPro" id="IPR011047">
    <property type="entry name" value="Quinoprotein_ADH-like_sf"/>
</dbReference>
<feature type="compositionally biased region" description="Low complexity" evidence="3">
    <location>
        <begin position="2382"/>
        <end position="2391"/>
    </location>
</feature>
<organism evidence="5 6">
    <name type="scientific">Musca domestica</name>
    <name type="common">House fly</name>
    <dbReference type="NCBI Taxonomy" id="7370"/>
    <lineage>
        <taxon>Eukaryota</taxon>
        <taxon>Metazoa</taxon>
        <taxon>Ecdysozoa</taxon>
        <taxon>Arthropoda</taxon>
        <taxon>Hexapoda</taxon>
        <taxon>Insecta</taxon>
        <taxon>Pterygota</taxon>
        <taxon>Neoptera</taxon>
        <taxon>Endopterygota</taxon>
        <taxon>Diptera</taxon>
        <taxon>Brachycera</taxon>
        <taxon>Muscomorpha</taxon>
        <taxon>Muscoidea</taxon>
        <taxon>Muscidae</taxon>
        <taxon>Musca</taxon>
    </lineage>
</organism>
<feature type="domain" description="DH" evidence="4">
    <location>
        <begin position="1260"/>
        <end position="1447"/>
    </location>
</feature>
<dbReference type="Pfam" id="PF00621">
    <property type="entry name" value="RhoGEF"/>
    <property type="match status" value="1"/>
</dbReference>
<feature type="region of interest" description="Disordered" evidence="3">
    <location>
        <begin position="533"/>
        <end position="575"/>
    </location>
</feature>
<dbReference type="Pfam" id="PF19056">
    <property type="entry name" value="WD40_2"/>
    <property type="match status" value="1"/>
</dbReference>
<dbReference type="InterPro" id="IPR039919">
    <property type="entry name" value="ARHGEF10/ARHGEF17"/>
</dbReference>
<accession>A0ABM3VC18</accession>
<feature type="region of interest" description="Disordered" evidence="3">
    <location>
        <begin position="2382"/>
        <end position="2483"/>
    </location>
</feature>
<feature type="compositionally biased region" description="Low complexity" evidence="3">
    <location>
        <begin position="1184"/>
        <end position="1195"/>
    </location>
</feature>
<dbReference type="InterPro" id="IPR000219">
    <property type="entry name" value="DH_dom"/>
</dbReference>
<dbReference type="PANTHER" id="PTHR12877:SF7">
    <property type="entry name" value="RHO GUANINE NUCLEOTIDE EXCHANGE FACTOR 10-LIKE PROTEIN"/>
    <property type="match status" value="1"/>
</dbReference>
<feature type="compositionally biased region" description="Gly residues" evidence="3">
    <location>
        <begin position="103"/>
        <end position="116"/>
    </location>
</feature>
<dbReference type="SUPFAM" id="SSF48065">
    <property type="entry name" value="DBL homology domain (DH-domain)"/>
    <property type="match status" value="1"/>
</dbReference>
<dbReference type="Pfam" id="PF19057">
    <property type="entry name" value="PH_19"/>
    <property type="match status" value="1"/>
</dbReference>
<dbReference type="SUPFAM" id="SSF50729">
    <property type="entry name" value="PH domain-like"/>
    <property type="match status" value="1"/>
</dbReference>
<dbReference type="Gene3D" id="1.20.900.10">
    <property type="entry name" value="Dbl homology (DH) domain"/>
    <property type="match status" value="1"/>
</dbReference>
<dbReference type="InterPro" id="IPR011993">
    <property type="entry name" value="PH-like_dom_sf"/>
</dbReference>
<dbReference type="PROSITE" id="PS50010">
    <property type="entry name" value="DH_2"/>
    <property type="match status" value="1"/>
</dbReference>
<feature type="compositionally biased region" description="Low complexity" evidence="3">
    <location>
        <begin position="22"/>
        <end position="34"/>
    </location>
</feature>
<proteinExistence type="predicted"/>
<feature type="region of interest" description="Disordered" evidence="3">
    <location>
        <begin position="474"/>
        <end position="502"/>
    </location>
</feature>
<feature type="compositionally biased region" description="Polar residues" evidence="3">
    <location>
        <begin position="563"/>
        <end position="575"/>
    </location>
</feature>
<name>A0ABM3VC18_MUSDO</name>
<evidence type="ECO:0000259" key="4">
    <source>
        <dbReference type="PROSITE" id="PS50010"/>
    </source>
</evidence>
<evidence type="ECO:0000256" key="1">
    <source>
        <dbReference type="ARBA" id="ARBA00022658"/>
    </source>
</evidence>
<feature type="compositionally biased region" description="Low complexity" evidence="3">
    <location>
        <begin position="51"/>
        <end position="102"/>
    </location>
</feature>
<gene>
    <name evidence="6" type="primary">LOC101893041</name>
</gene>
<feature type="region of interest" description="Disordered" evidence="3">
    <location>
        <begin position="2501"/>
        <end position="2521"/>
    </location>
</feature>
<feature type="compositionally biased region" description="Low complexity" evidence="3">
    <location>
        <begin position="904"/>
        <end position="926"/>
    </location>
</feature>
<evidence type="ECO:0000313" key="5">
    <source>
        <dbReference type="Proteomes" id="UP001652621"/>
    </source>
</evidence>
<feature type="region of interest" description="Disordered" evidence="3">
    <location>
        <begin position="1"/>
        <end position="207"/>
    </location>
</feature>
<sequence length="2537" mass="276699">MEACLGLGRNQRSNKSQKDLKLQQQQQQQKEQSSTGLHHQFNQHHHAQKLQQPVTNQNYYTTQQQQQQPQQQRQQLIARSQQQQQQQQQQQHHQQLTGSTNVGSGGGVSGGAGGIATGDVKQKQPQTPHHHHPHHQQQQQQQQHHHLEQQHQQHHHQHIQHGHNVRPNISKATSVAAPTSAPATTVRTMPKYKNTPSSPPFEDFGPPPTSTIQVDVTTTLPSSTSPTANVISTSSAVANKSCRKINTRHGQQQQHHHHHHQLQQQQQQQQQHLHQQYQSTMPADLDAIEICAEPEPPLVTAFKGTAAGGMVRHTKTLGRLNQTHSMEEQWSNIPQTTSMQLLQLQQHQQQQQQQQHHDYSYAYYEPGAAMRHTNIPSSQAIADDEDLTPAPPNSIRALLSKGKKNKLLVSPATRQSYQVRLTQQHQKQFPAQSGATAAATTAGSVTPACAATASGAIGGSSNISTPENFYEEISASSTSSSSNSMTSHRQLRSTSHSAGSLTQQLVEEELRRVQNRHHKILGELNLSVEAMLMPESPPNTSPTGSNSNAIATTSGPKEPQPTAPTVSVTSASGQPLRLTSSSADNICDPVLVAATAPPVVPLSSSATIAAGLLQTGCMVGAADLDSGFSGSSGASYIGSLRLHKTNALMNSRTAQQTVTPGPGSATQKSLHQQQSAFAYATQSCRSFQRANTCIDTNASSRSHSSAIKHLPQVHLAGKHTLPHGQHHGYLPDTASAALGNDDDDDAALNSSGFFTRAACGRRILNCAKIRAAEDPGPVVVVESKARSFWNRKGWRKFPGFSTSTSSINDTGLATDESKLNSGSWEDPLPTAVTATTHNNNANQNLSQSANNGNTTTTAQLHNTTNNPRRPDTLATGRNALQPLLIQPPLAAGKNQQQHHHHPHQQQQHQPTGQQNSQQQHSTNTTTSAISRCGEAALEQQQHHQQQQLQQHQQLTIQGAAVTGNTIAGGSFNANGGSTAVGCGGGAQTSPNTTSDHLLGGGGGDAVTSEFQTISPIPPPLNSSSEDEELNHEEEINGSVTSSLSATNQRNSQLRSTFNRAKQHLSFDKWRSTNSQNSPADNNSCSSNSTISSNSSSGGGGGGTLTRRASTSCATMPTAHQPPREDITTPGESPGGRLSRWFSIRRGSSHQYDVGGRDGRHSNSSSIDIPDSTCDSSIGSPQKINSTNSANTSKSACKMPGVPENDDDDMASLTTSTSRFDLDFMIPPGSRANGTARTAHQRLVQPMLPPAPPGLSQQQLKRRHIVSAIVHSENSYVATLQRLVNDYKKPLEESSPPVLSATKINTLFHRLPDILQSHQLFRIALAECVRNWDRDEKLGDCFVSAFSKPRILEIYSGFINNFSAAMELAKMEEKRKSALADFFKVKQISAHDRLSFFGLMVKPVQRFPQFILFLQDLLKYTPQGHHDRMSLQLALTQLELLAEMLNERKREAEQYQGFKEMLGHISGTFNTRSLTTTEGNRPRYLLREDNVTHMEFNQAGFIVKSKQRRLLLLNDKVICVSVAPKQSHDFGATEKLTFKWMYPVTDVEIVDNSTSATLSRILTAGLNRGGSLKSNSSSCNNYQTKTLPANTSSPSATMAGYQNPAFDNSPAALLTNGADNLCNEMSTLMYDYEVVSRINDLVGTLKGTYKELNTNLTRNLMNSIQSSIQRKNEEMAWVDSCCLQLVARSKNGKEETFTFQTANPNVKKEWITELRLAQLALDVNNSPAWETTPAEPCATSTPAYEQQQMQLVQRQSNKMPLFVKAMPIHKSQHQTEVRCGCYYSIANDPKLSGNARRRHKQQNYLWICTTNTTSSQITVFSQHHQQAGNLRDVSTFELAETQVTAMEYVKGLEICKTREDVSSLLGDLIWMGTDTKKLLIYTAKNPEQEEQLHCCNVQSVVMKILYHFDSVYVALSNSTILIYRRAYDGVWMLKDPQVVVMGDSGLPVPSILPINMNIYAACANRVYVLNALNGEIQRSFEVHHGSNQQVNLMAHSGIGLWISLKNSTMLCLYHTETFKHLQDINIASSVLRSDGKKEHAVNNNAIYVTALMACKGLLWVGTNVGIAVTIPLPRLEGVPIISGGISMSCHAHFGPITFLLPLVPKSYPSYKPNTANAQTSQTMPLAINMPAEPSPPAPSMGDDLQLPAIDADPKKLTEAELDDSAVILRRDLPKDENGSGSASPSASMLRELSVEAGGGADSAASSPRCSKLDKQNSLDQSFSAKIRASLANSPAFHRKRFRDLSSESARISKTLPRGLGSAGAYFQSGMNSNTSTLSHTEHGYCDVYDLYAKLIYIKEDYDAEEGTQGNLMDMMYEGMRRSDPELAAIPGRVTTLDRRLRMKASRPRSLDLSNWSVDSKSSSLYTSSGSEESMGIRFFGGRSVSRNSSSASHKTSGNGSDLGNISENGLMTDLHYTHSTPKSDDGFKLMQQQKQQASGAGAATAGGTSTTPPPAATATLKRKQKQNAKQQQQQQADGPRTIITLTGGRGYWRHVWYNNTTSPGHKSSSSSGSLSSGASSPLIANSNDAHIVIWEKKL</sequence>
<feature type="region of interest" description="Disordered" evidence="3">
    <location>
        <begin position="2196"/>
        <end position="2215"/>
    </location>
</feature>
<feature type="compositionally biased region" description="Polar residues" evidence="3">
    <location>
        <begin position="1161"/>
        <end position="1183"/>
    </location>
</feature>
<keyword evidence="1" id="KW-0344">Guanine-nucleotide releasing factor</keyword>
<protein>
    <submittedName>
        <fullName evidence="6">Uncharacterized protein LOC101893041 isoform X1</fullName>
    </submittedName>
</protein>
<evidence type="ECO:0000256" key="3">
    <source>
        <dbReference type="SAM" id="MobiDB-lite"/>
    </source>
</evidence>
<feature type="compositionally biased region" description="Polar residues" evidence="3">
    <location>
        <begin position="800"/>
        <end position="811"/>
    </location>
</feature>
<dbReference type="SUPFAM" id="SSF50998">
    <property type="entry name" value="Quinoprotein alcohol dehydrogenase-like"/>
    <property type="match status" value="1"/>
</dbReference>
<dbReference type="GeneID" id="101893041"/>
<dbReference type="CDD" id="cd00160">
    <property type="entry name" value="RhoGEF"/>
    <property type="match status" value="1"/>
</dbReference>
<feature type="region of interest" description="Disordered" evidence="3">
    <location>
        <begin position="2125"/>
        <end position="2146"/>
    </location>
</feature>
<dbReference type="Proteomes" id="UP001652621">
    <property type="component" value="Unplaced"/>
</dbReference>
<dbReference type="RefSeq" id="XP_058983334.1">
    <property type="nucleotide sequence ID" value="XM_059127351.1"/>
</dbReference>
<keyword evidence="5" id="KW-1185">Reference proteome</keyword>
<feature type="coiled-coil region" evidence="2">
    <location>
        <begin position="1427"/>
        <end position="1454"/>
    </location>
</feature>
<dbReference type="Gene3D" id="2.30.29.30">
    <property type="entry name" value="Pleckstrin-homology domain (PH domain)/Phosphotyrosine-binding domain (PTB)"/>
    <property type="match status" value="1"/>
</dbReference>
<dbReference type="SMART" id="SM00325">
    <property type="entry name" value="RhoGEF"/>
    <property type="match status" value="1"/>
</dbReference>
<feature type="compositionally biased region" description="Polar residues" evidence="3">
    <location>
        <begin position="492"/>
        <end position="502"/>
    </location>
</feature>
<reference evidence="6" key="1">
    <citation type="submission" date="2025-08" db="UniProtKB">
        <authorList>
            <consortium name="RefSeq"/>
        </authorList>
    </citation>
    <scope>IDENTIFICATION</scope>
    <source>
        <strain evidence="6">Aabys</strain>
        <tissue evidence="6">Whole body</tissue>
    </source>
</reference>
<feature type="region of interest" description="Disordered" evidence="3">
    <location>
        <begin position="1067"/>
        <end position="1206"/>
    </location>
</feature>
<feature type="region of interest" description="Disordered" evidence="3">
    <location>
        <begin position="799"/>
        <end position="874"/>
    </location>
</feature>
<feature type="compositionally biased region" description="Low complexity" evidence="3">
    <location>
        <begin position="838"/>
        <end position="866"/>
    </location>
</feature>
<feature type="compositionally biased region" description="Polar residues" evidence="3">
    <location>
        <begin position="2392"/>
        <end position="2408"/>
    </location>
</feature>
<feature type="region of interest" description="Disordered" evidence="3">
    <location>
        <begin position="891"/>
        <end position="926"/>
    </location>
</feature>
<feature type="compositionally biased region" description="Polar residues" evidence="3">
    <location>
        <begin position="1071"/>
        <end position="1080"/>
    </location>
</feature>
<feature type="compositionally biased region" description="Basic residues" evidence="3">
    <location>
        <begin position="152"/>
        <end position="164"/>
    </location>
</feature>